<feature type="region of interest" description="Disordered" evidence="1">
    <location>
        <begin position="27"/>
        <end position="61"/>
    </location>
</feature>
<feature type="compositionally biased region" description="Basic and acidic residues" evidence="1">
    <location>
        <begin position="39"/>
        <end position="50"/>
    </location>
</feature>
<feature type="compositionally biased region" description="Polar residues" evidence="1">
    <location>
        <begin position="27"/>
        <end position="38"/>
    </location>
</feature>
<protein>
    <submittedName>
        <fullName evidence="2">Uncharacterized protein</fullName>
    </submittedName>
</protein>
<dbReference type="EMBL" id="FP929063">
    <property type="protein sequence ID" value="CBL42938.1"/>
    <property type="molecule type" value="Genomic_DNA"/>
</dbReference>
<evidence type="ECO:0000256" key="1">
    <source>
        <dbReference type="SAM" id="MobiDB-lite"/>
    </source>
</evidence>
<sequence>MMKHSCGIRLNRTEGLTWKRDKTLSNKSCQSLNPLNQGSDKKDKKNDNQTKHRIKKGGNKC</sequence>
<proteinExistence type="predicted"/>
<evidence type="ECO:0000313" key="2">
    <source>
        <dbReference type="EMBL" id="CBL42938.1"/>
    </source>
</evidence>
<accession>D7GXE8</accession>
<organism evidence="2">
    <name type="scientific">Candidatus Magnetobacterium bavaricum</name>
    <dbReference type="NCBI Taxonomy" id="29290"/>
    <lineage>
        <taxon>Bacteria</taxon>
        <taxon>Pseudomonadati</taxon>
        <taxon>Nitrospirota</taxon>
        <taxon>Thermodesulfovibrionia</taxon>
        <taxon>Thermodesulfovibrionales</taxon>
        <taxon>Candidatus Magnetobacteriaceae</taxon>
        <taxon>Candidatus Magnetobacterium</taxon>
    </lineage>
</organism>
<feature type="compositionally biased region" description="Basic residues" evidence="1">
    <location>
        <begin position="51"/>
        <end position="61"/>
    </location>
</feature>
<gene>
    <name evidence="2" type="ORF">mtbajb2F00027</name>
</gene>
<dbReference type="AlphaFoldDB" id="D7GXE8"/>
<reference evidence="2" key="1">
    <citation type="journal article" date="2010" name="Environ. Microbiol.">
        <title>Cultivation-independent characterization of 'Candidatus Magnetobacterium bavaricum' via ultrastructural, geochemical, ecological and metagenomic methods.</title>
        <authorList>
            <person name="Jogler C."/>
            <person name="Niebler M."/>
            <person name="Lin W."/>
            <person name="Kube M."/>
            <person name="Wanner G."/>
            <person name="Kolinko S."/>
            <person name="Stief P."/>
            <person name="Beck A.J."/>
            <person name="de Beer D."/>
            <person name="Petersen N."/>
            <person name="Pan Y."/>
            <person name="Amann R."/>
            <person name="Reinhardt R."/>
            <person name="Schuler D."/>
        </authorList>
    </citation>
    <scope>NUCLEOTIDE SEQUENCE</scope>
</reference>
<name>D7GXE8_9BACT</name>